<dbReference type="GO" id="GO:0006508">
    <property type="term" value="P:proteolysis"/>
    <property type="evidence" value="ECO:0007669"/>
    <property type="project" value="InterPro"/>
</dbReference>
<gene>
    <name evidence="2" type="ORF">METZ01_LOCUS368367</name>
</gene>
<dbReference type="Pfam" id="PF05362">
    <property type="entry name" value="Lon_C"/>
    <property type="match status" value="1"/>
</dbReference>
<dbReference type="InterPro" id="IPR020568">
    <property type="entry name" value="Ribosomal_Su5_D2-typ_SF"/>
</dbReference>
<dbReference type="GO" id="GO:0004252">
    <property type="term" value="F:serine-type endopeptidase activity"/>
    <property type="evidence" value="ECO:0007669"/>
    <property type="project" value="InterPro"/>
</dbReference>
<dbReference type="AlphaFoldDB" id="A0A382T0K6"/>
<name>A0A382T0K6_9ZZZZ</name>
<organism evidence="2">
    <name type="scientific">marine metagenome</name>
    <dbReference type="NCBI Taxonomy" id="408172"/>
    <lineage>
        <taxon>unclassified sequences</taxon>
        <taxon>metagenomes</taxon>
        <taxon>ecological metagenomes</taxon>
    </lineage>
</organism>
<protein>
    <recommendedName>
        <fullName evidence="1">Lon proteolytic domain-containing protein</fullName>
    </recommendedName>
</protein>
<feature type="domain" description="Lon proteolytic" evidence="1">
    <location>
        <begin position="1"/>
        <end position="39"/>
    </location>
</feature>
<accession>A0A382T0K6</accession>
<reference evidence="2" key="1">
    <citation type="submission" date="2018-05" db="EMBL/GenBank/DDBJ databases">
        <authorList>
            <person name="Lanie J.A."/>
            <person name="Ng W.-L."/>
            <person name="Kazmierczak K.M."/>
            <person name="Andrzejewski T.M."/>
            <person name="Davidsen T.M."/>
            <person name="Wayne K.J."/>
            <person name="Tettelin H."/>
            <person name="Glass J.I."/>
            <person name="Rusch D."/>
            <person name="Podicherti R."/>
            <person name="Tsui H.-C.T."/>
            <person name="Winkler M.E."/>
        </authorList>
    </citation>
    <scope>NUCLEOTIDE SEQUENCE</scope>
</reference>
<sequence length="40" mass="4919">IILPRANKPQYDELPDYLKKDQQIFFVEHYDEVRRIALEN</sequence>
<evidence type="ECO:0000313" key="2">
    <source>
        <dbReference type="EMBL" id="SVD15513.1"/>
    </source>
</evidence>
<proteinExistence type="predicted"/>
<dbReference type="SUPFAM" id="SSF54211">
    <property type="entry name" value="Ribosomal protein S5 domain 2-like"/>
    <property type="match status" value="1"/>
</dbReference>
<evidence type="ECO:0000259" key="1">
    <source>
        <dbReference type="Pfam" id="PF05362"/>
    </source>
</evidence>
<dbReference type="EMBL" id="UINC01132910">
    <property type="protein sequence ID" value="SVD15513.1"/>
    <property type="molecule type" value="Genomic_DNA"/>
</dbReference>
<dbReference type="InterPro" id="IPR014721">
    <property type="entry name" value="Ribsml_uS5_D2-typ_fold_subgr"/>
</dbReference>
<feature type="non-terminal residue" evidence="2">
    <location>
        <position position="1"/>
    </location>
</feature>
<dbReference type="Gene3D" id="3.30.230.10">
    <property type="match status" value="1"/>
</dbReference>
<dbReference type="GO" id="GO:0004176">
    <property type="term" value="F:ATP-dependent peptidase activity"/>
    <property type="evidence" value="ECO:0007669"/>
    <property type="project" value="InterPro"/>
</dbReference>
<dbReference type="InterPro" id="IPR008269">
    <property type="entry name" value="Lon_proteolytic"/>
</dbReference>